<protein>
    <recommendedName>
        <fullName evidence="3">histidine kinase</fullName>
        <ecNumber evidence="3">2.7.13.3</ecNumber>
    </recommendedName>
</protein>
<dbReference type="Gene3D" id="3.30.565.10">
    <property type="entry name" value="Histidine kinase-like ATPase, C-terminal domain"/>
    <property type="match status" value="1"/>
</dbReference>
<evidence type="ECO:0000256" key="2">
    <source>
        <dbReference type="ARBA" id="ARBA00004651"/>
    </source>
</evidence>
<dbReference type="GO" id="GO:0005524">
    <property type="term" value="F:ATP binding"/>
    <property type="evidence" value="ECO:0007669"/>
    <property type="project" value="UniProtKB-KW"/>
</dbReference>
<evidence type="ECO:0000256" key="8">
    <source>
        <dbReference type="ARBA" id="ARBA00022777"/>
    </source>
</evidence>
<dbReference type="InterPro" id="IPR003661">
    <property type="entry name" value="HisK_dim/P_dom"/>
</dbReference>
<gene>
    <name evidence="14" type="ORF">ACG04R_04630</name>
</gene>
<evidence type="ECO:0000256" key="11">
    <source>
        <dbReference type="SAM" id="Phobius"/>
    </source>
</evidence>
<dbReference type="CDD" id="cd06225">
    <property type="entry name" value="HAMP"/>
    <property type="match status" value="1"/>
</dbReference>
<evidence type="ECO:0000256" key="7">
    <source>
        <dbReference type="ARBA" id="ARBA00022741"/>
    </source>
</evidence>
<proteinExistence type="predicted"/>
<dbReference type="Pfam" id="PF02518">
    <property type="entry name" value="HATPase_c"/>
    <property type="match status" value="1"/>
</dbReference>
<dbReference type="EMBL" id="JBIGIC010000002">
    <property type="protein sequence ID" value="MFG6485946.1"/>
    <property type="molecule type" value="Genomic_DNA"/>
</dbReference>
<dbReference type="PROSITE" id="PS50885">
    <property type="entry name" value="HAMP"/>
    <property type="match status" value="1"/>
</dbReference>
<dbReference type="InterPro" id="IPR003594">
    <property type="entry name" value="HATPase_dom"/>
</dbReference>
<evidence type="ECO:0000256" key="10">
    <source>
        <dbReference type="SAM" id="MobiDB-lite"/>
    </source>
</evidence>
<dbReference type="Gene3D" id="1.10.287.130">
    <property type="match status" value="1"/>
</dbReference>
<comment type="subcellular location">
    <subcellularLocation>
        <location evidence="2">Cell membrane</location>
        <topology evidence="2">Multi-pass membrane protein</topology>
    </subcellularLocation>
</comment>
<feature type="region of interest" description="Disordered" evidence="10">
    <location>
        <begin position="120"/>
        <end position="179"/>
    </location>
</feature>
<dbReference type="Pfam" id="PF00512">
    <property type="entry name" value="HisKA"/>
    <property type="match status" value="1"/>
</dbReference>
<dbReference type="InterPro" id="IPR003660">
    <property type="entry name" value="HAMP_dom"/>
</dbReference>
<keyword evidence="4" id="KW-1003">Cell membrane</keyword>
<accession>A0ABW7H7R0</accession>
<keyword evidence="15" id="KW-1185">Reference proteome</keyword>
<evidence type="ECO:0000313" key="14">
    <source>
        <dbReference type="EMBL" id="MFG6485946.1"/>
    </source>
</evidence>
<dbReference type="EC" id="2.7.13.3" evidence="3"/>
<organism evidence="14 15">
    <name type="scientific">Pelomonas candidula</name>
    <dbReference type="NCBI Taxonomy" id="3299025"/>
    <lineage>
        <taxon>Bacteria</taxon>
        <taxon>Pseudomonadati</taxon>
        <taxon>Pseudomonadota</taxon>
        <taxon>Betaproteobacteria</taxon>
        <taxon>Burkholderiales</taxon>
        <taxon>Sphaerotilaceae</taxon>
        <taxon>Roseateles</taxon>
    </lineage>
</organism>
<keyword evidence="7" id="KW-0547">Nucleotide-binding</keyword>
<dbReference type="Gene3D" id="6.10.340.10">
    <property type="match status" value="1"/>
</dbReference>
<feature type="compositionally biased region" description="Gly residues" evidence="10">
    <location>
        <begin position="134"/>
        <end position="149"/>
    </location>
</feature>
<reference evidence="14 15" key="1">
    <citation type="submission" date="2024-08" db="EMBL/GenBank/DDBJ databases">
        <authorList>
            <person name="Lu H."/>
        </authorList>
    </citation>
    <scope>NUCLEOTIDE SEQUENCE [LARGE SCALE GENOMIC DNA]</scope>
    <source>
        <strain evidence="14 15">BYS78W</strain>
    </source>
</reference>
<keyword evidence="11" id="KW-0812">Transmembrane</keyword>
<dbReference type="PROSITE" id="PS50109">
    <property type="entry name" value="HIS_KIN"/>
    <property type="match status" value="1"/>
</dbReference>
<dbReference type="CDD" id="cd00082">
    <property type="entry name" value="HisKA"/>
    <property type="match status" value="1"/>
</dbReference>
<comment type="caution">
    <text evidence="14">The sequence shown here is derived from an EMBL/GenBank/DDBJ whole genome shotgun (WGS) entry which is preliminary data.</text>
</comment>
<dbReference type="Proteomes" id="UP001606134">
    <property type="component" value="Unassembled WGS sequence"/>
</dbReference>
<comment type="catalytic activity">
    <reaction evidence="1">
        <text>ATP + protein L-histidine = ADP + protein N-phospho-L-histidine.</text>
        <dbReference type="EC" id="2.7.13.3"/>
    </reaction>
</comment>
<dbReference type="SUPFAM" id="SSF55874">
    <property type="entry name" value="ATPase domain of HSP90 chaperone/DNA topoisomerase II/histidine kinase"/>
    <property type="match status" value="1"/>
</dbReference>
<dbReference type="SUPFAM" id="SSF47384">
    <property type="entry name" value="Homodimeric domain of signal transducing histidine kinase"/>
    <property type="match status" value="1"/>
</dbReference>
<feature type="transmembrane region" description="Helical" evidence="11">
    <location>
        <begin position="188"/>
        <end position="211"/>
    </location>
</feature>
<dbReference type="InterPro" id="IPR005467">
    <property type="entry name" value="His_kinase_dom"/>
</dbReference>
<dbReference type="InterPro" id="IPR004358">
    <property type="entry name" value="Sig_transdc_His_kin-like_C"/>
</dbReference>
<feature type="domain" description="Histidine kinase" evidence="12">
    <location>
        <begin position="272"/>
        <end position="475"/>
    </location>
</feature>
<dbReference type="InterPro" id="IPR050980">
    <property type="entry name" value="2C_sensor_his_kinase"/>
</dbReference>
<dbReference type="PRINTS" id="PR00344">
    <property type="entry name" value="BCTRLSENSOR"/>
</dbReference>
<evidence type="ECO:0000256" key="1">
    <source>
        <dbReference type="ARBA" id="ARBA00000085"/>
    </source>
</evidence>
<keyword evidence="6" id="KW-0808">Transferase</keyword>
<evidence type="ECO:0000256" key="5">
    <source>
        <dbReference type="ARBA" id="ARBA00022553"/>
    </source>
</evidence>
<feature type="domain" description="HAMP" evidence="13">
    <location>
        <begin position="212"/>
        <end position="264"/>
    </location>
</feature>
<keyword evidence="11" id="KW-1133">Transmembrane helix</keyword>
<dbReference type="RefSeq" id="WP_394406746.1">
    <property type="nucleotide sequence ID" value="NZ_JBIGIC010000002.1"/>
</dbReference>
<dbReference type="Pfam" id="PF00672">
    <property type="entry name" value="HAMP"/>
    <property type="match status" value="1"/>
</dbReference>
<sequence length="476" mass="50868">MKSLYVRIYLTLVALLLAFAFGSAWLFQRHIEQERGSAEQSAGERLNAMAALLRLALPPATAPREAQAASFAEWGGRLRMPVALEDADGKVIATTPMFQRRVDDPGAIVVSAALGDGRSLETVRTVRPPNTQAGGPGASGPEGRGGFGHGAVPDSGPGPGPGARPQRQDDGPWTSPWLHRPVSPGAPAVSTLAIVLVLLFIGVAVGAYPVVRRLTRRLESLKRGVEQFGAGQLHHRVDDSGRDEVAAVAHSFNQAAERIETLLRSHQTLLANASHELRSPLARLKMAFAMLDDAAPAQRERLAREIDVNIAELDALVEEVLLASRLEAGSSMGDTFAVELLALGAEEAARAEASFEPETDTARVDGQERLLRRALRNLLDNACRYGGPDVELSLRPVAGGYELAVADRGPGVPAELRERIFEPFYRLPGHAEMAGGVGLGLSLVKQIAERHGGNVRCLPRDGGGSRFVIFLPAAKR</sequence>
<evidence type="ECO:0000259" key="13">
    <source>
        <dbReference type="PROSITE" id="PS50885"/>
    </source>
</evidence>
<dbReference type="PANTHER" id="PTHR44936:SF10">
    <property type="entry name" value="SENSOR PROTEIN RSTB"/>
    <property type="match status" value="1"/>
</dbReference>
<evidence type="ECO:0000256" key="6">
    <source>
        <dbReference type="ARBA" id="ARBA00022679"/>
    </source>
</evidence>
<dbReference type="SUPFAM" id="SSF158472">
    <property type="entry name" value="HAMP domain-like"/>
    <property type="match status" value="1"/>
</dbReference>
<keyword evidence="9 14" id="KW-0067">ATP-binding</keyword>
<evidence type="ECO:0000313" key="15">
    <source>
        <dbReference type="Proteomes" id="UP001606134"/>
    </source>
</evidence>
<evidence type="ECO:0000259" key="12">
    <source>
        <dbReference type="PROSITE" id="PS50109"/>
    </source>
</evidence>
<evidence type="ECO:0000256" key="3">
    <source>
        <dbReference type="ARBA" id="ARBA00012438"/>
    </source>
</evidence>
<dbReference type="InterPro" id="IPR036890">
    <property type="entry name" value="HATPase_C_sf"/>
</dbReference>
<keyword evidence="11" id="KW-0472">Membrane</keyword>
<keyword evidence="5" id="KW-0597">Phosphoprotein</keyword>
<evidence type="ECO:0000256" key="4">
    <source>
        <dbReference type="ARBA" id="ARBA00022475"/>
    </source>
</evidence>
<dbReference type="PANTHER" id="PTHR44936">
    <property type="entry name" value="SENSOR PROTEIN CREC"/>
    <property type="match status" value="1"/>
</dbReference>
<dbReference type="InterPro" id="IPR036097">
    <property type="entry name" value="HisK_dim/P_sf"/>
</dbReference>
<evidence type="ECO:0000256" key="9">
    <source>
        <dbReference type="ARBA" id="ARBA00022840"/>
    </source>
</evidence>
<name>A0ABW7H7R0_9BURK</name>
<dbReference type="CDD" id="cd00075">
    <property type="entry name" value="HATPase"/>
    <property type="match status" value="1"/>
</dbReference>
<keyword evidence="8" id="KW-0418">Kinase</keyword>
<dbReference type="SMART" id="SM00387">
    <property type="entry name" value="HATPase_c"/>
    <property type="match status" value="1"/>
</dbReference>
<dbReference type="SMART" id="SM00388">
    <property type="entry name" value="HisKA"/>
    <property type="match status" value="1"/>
</dbReference>
<dbReference type="SMART" id="SM00304">
    <property type="entry name" value="HAMP"/>
    <property type="match status" value="1"/>
</dbReference>